<name>A0A1X0YCM4_9BACT</name>
<accession>A0A1X0YCM4</accession>
<proteinExistence type="predicted"/>
<sequence length="151" mass="17176">MMNTFRNRIAPLLICLLIAVFVLFLIWSWQRAVTLGTRVSDRDYYSKGLKYNHTLIEKRAAKTLGWTVSANLQSRLLRLELRDGDNRPVAGAKGLLRLSRHAEQAENFNLDETSPGSYQLQLPADLAGELRAQIEFEHDGALLTRQLLLNL</sequence>
<dbReference type="STRING" id="1969733.B5V00_02050"/>
<reference evidence="1 2" key="1">
    <citation type="submission" date="2017-03" db="EMBL/GenBank/DDBJ databases">
        <title>Genome sequence of Geothermobacter sp. EPR-M, Deep-Sea Iron Reducer.</title>
        <authorList>
            <person name="Tully B."/>
            <person name="Savalia P."/>
            <person name="Abuyen K."/>
            <person name="Baughan C."/>
            <person name="Romero E."/>
            <person name="Ronkowski C."/>
            <person name="Torres B."/>
            <person name="Tremblay J."/>
            <person name="Trujillo A."/>
            <person name="Tyler M."/>
            <person name="Perez-Rodriguez I."/>
            <person name="Amend J."/>
        </authorList>
    </citation>
    <scope>NUCLEOTIDE SEQUENCE [LARGE SCALE GENOMIC DNA]</scope>
    <source>
        <strain evidence="1 2">EPR-M</strain>
    </source>
</reference>
<dbReference type="Pfam" id="PF05751">
    <property type="entry name" value="FixH"/>
    <property type="match status" value="1"/>
</dbReference>
<dbReference type="OrthoDB" id="5396215at2"/>
<gene>
    <name evidence="1" type="ORF">B5V00_02050</name>
</gene>
<dbReference type="EMBL" id="NAAD01000002">
    <property type="protein sequence ID" value="ORJ62862.1"/>
    <property type="molecule type" value="Genomic_DNA"/>
</dbReference>
<protein>
    <recommendedName>
        <fullName evidence="3">FixH protein</fullName>
    </recommendedName>
</protein>
<dbReference type="InterPro" id="IPR008620">
    <property type="entry name" value="FixH"/>
</dbReference>
<dbReference type="Proteomes" id="UP000193136">
    <property type="component" value="Unassembled WGS sequence"/>
</dbReference>
<dbReference type="AlphaFoldDB" id="A0A1X0YCM4"/>
<keyword evidence="2" id="KW-1185">Reference proteome</keyword>
<dbReference type="RefSeq" id="WP_085009025.1">
    <property type="nucleotide sequence ID" value="NZ_NAAD01000002.1"/>
</dbReference>
<evidence type="ECO:0000313" key="1">
    <source>
        <dbReference type="EMBL" id="ORJ62862.1"/>
    </source>
</evidence>
<evidence type="ECO:0008006" key="3">
    <source>
        <dbReference type="Google" id="ProtNLM"/>
    </source>
</evidence>
<evidence type="ECO:0000313" key="2">
    <source>
        <dbReference type="Proteomes" id="UP000193136"/>
    </source>
</evidence>
<comment type="caution">
    <text evidence="1">The sequence shown here is derived from an EMBL/GenBank/DDBJ whole genome shotgun (WGS) entry which is preliminary data.</text>
</comment>
<organism evidence="1 2">
    <name type="scientific">Geothermobacter hydrogeniphilus</name>
    <dbReference type="NCBI Taxonomy" id="1969733"/>
    <lineage>
        <taxon>Bacteria</taxon>
        <taxon>Pseudomonadati</taxon>
        <taxon>Thermodesulfobacteriota</taxon>
        <taxon>Desulfuromonadia</taxon>
        <taxon>Desulfuromonadales</taxon>
        <taxon>Geothermobacteraceae</taxon>
        <taxon>Geothermobacter</taxon>
    </lineage>
</organism>